<gene>
    <name evidence="1" type="ORF">SORBI_3010G075300</name>
</gene>
<sequence length="81" mass="9013">MASPRYLSARSKARRHLRLRRVHELASNESPRIKLATVLCSSQPSQVRNPSEREFGYIIGEYNGDCVGTSARLIGNIIGNS</sequence>
<reference evidence="1 2" key="1">
    <citation type="journal article" date="2009" name="Nature">
        <title>The Sorghum bicolor genome and the diversification of grasses.</title>
        <authorList>
            <person name="Paterson A.H."/>
            <person name="Bowers J.E."/>
            <person name="Bruggmann R."/>
            <person name="Dubchak I."/>
            <person name="Grimwood J."/>
            <person name="Gundlach H."/>
            <person name="Haberer G."/>
            <person name="Hellsten U."/>
            <person name="Mitros T."/>
            <person name="Poliakov A."/>
            <person name="Schmutz J."/>
            <person name="Spannagl M."/>
            <person name="Tang H."/>
            <person name="Wang X."/>
            <person name="Wicker T."/>
            <person name="Bharti A.K."/>
            <person name="Chapman J."/>
            <person name="Feltus F.A."/>
            <person name="Gowik U."/>
            <person name="Grigoriev I.V."/>
            <person name="Lyons E."/>
            <person name="Maher C.A."/>
            <person name="Martis M."/>
            <person name="Narechania A."/>
            <person name="Otillar R.P."/>
            <person name="Penning B.W."/>
            <person name="Salamov A.A."/>
            <person name="Wang Y."/>
            <person name="Zhang L."/>
            <person name="Carpita N.C."/>
            <person name="Freeling M."/>
            <person name="Gingle A.R."/>
            <person name="Hash C.T."/>
            <person name="Keller B."/>
            <person name="Klein P."/>
            <person name="Kresovich S."/>
            <person name="McCann M.C."/>
            <person name="Ming R."/>
            <person name="Peterson D.G."/>
            <person name="Mehboob-ur-Rahman"/>
            <person name="Ware D."/>
            <person name="Westhoff P."/>
            <person name="Mayer K.F."/>
            <person name="Messing J."/>
            <person name="Rokhsar D.S."/>
        </authorList>
    </citation>
    <scope>NUCLEOTIDE SEQUENCE [LARGE SCALE GENOMIC DNA]</scope>
    <source>
        <strain evidence="2">cv. BTx623</strain>
    </source>
</reference>
<name>A0A194YHV3_SORBI</name>
<evidence type="ECO:0000313" key="2">
    <source>
        <dbReference type="Proteomes" id="UP000000768"/>
    </source>
</evidence>
<protein>
    <submittedName>
        <fullName evidence="1">Uncharacterized protein</fullName>
    </submittedName>
</protein>
<dbReference type="Gramene" id="KXG19546">
    <property type="protein sequence ID" value="KXG19546"/>
    <property type="gene ID" value="SORBI_3010G075300"/>
</dbReference>
<dbReference type="Proteomes" id="UP000000768">
    <property type="component" value="Chromosome 10"/>
</dbReference>
<dbReference type="AlphaFoldDB" id="A0A194YHV3"/>
<proteinExistence type="predicted"/>
<organism evidence="1 2">
    <name type="scientific">Sorghum bicolor</name>
    <name type="common">Sorghum</name>
    <name type="synonym">Sorghum vulgare</name>
    <dbReference type="NCBI Taxonomy" id="4558"/>
    <lineage>
        <taxon>Eukaryota</taxon>
        <taxon>Viridiplantae</taxon>
        <taxon>Streptophyta</taxon>
        <taxon>Embryophyta</taxon>
        <taxon>Tracheophyta</taxon>
        <taxon>Spermatophyta</taxon>
        <taxon>Magnoliopsida</taxon>
        <taxon>Liliopsida</taxon>
        <taxon>Poales</taxon>
        <taxon>Poaceae</taxon>
        <taxon>PACMAD clade</taxon>
        <taxon>Panicoideae</taxon>
        <taxon>Andropogonodae</taxon>
        <taxon>Andropogoneae</taxon>
        <taxon>Sorghinae</taxon>
        <taxon>Sorghum</taxon>
    </lineage>
</organism>
<evidence type="ECO:0000313" key="1">
    <source>
        <dbReference type="EMBL" id="KXG19546.1"/>
    </source>
</evidence>
<dbReference type="InParanoid" id="A0A194YHV3"/>
<keyword evidence="2" id="KW-1185">Reference proteome</keyword>
<reference evidence="2" key="2">
    <citation type="journal article" date="2018" name="Plant J.">
        <title>The Sorghum bicolor reference genome: improved assembly, gene annotations, a transcriptome atlas, and signatures of genome organization.</title>
        <authorList>
            <person name="McCormick R.F."/>
            <person name="Truong S.K."/>
            <person name="Sreedasyam A."/>
            <person name="Jenkins J."/>
            <person name="Shu S."/>
            <person name="Sims D."/>
            <person name="Kennedy M."/>
            <person name="Amirebrahimi M."/>
            <person name="Weers B.D."/>
            <person name="McKinley B."/>
            <person name="Mattison A."/>
            <person name="Morishige D.T."/>
            <person name="Grimwood J."/>
            <person name="Schmutz J."/>
            <person name="Mullet J.E."/>
        </authorList>
    </citation>
    <scope>NUCLEOTIDE SEQUENCE [LARGE SCALE GENOMIC DNA]</scope>
    <source>
        <strain evidence="2">cv. BTx623</strain>
    </source>
</reference>
<dbReference type="EMBL" id="CM000769">
    <property type="protein sequence ID" value="KXG19546.1"/>
    <property type="molecule type" value="Genomic_DNA"/>
</dbReference>
<accession>A0A194YHV3</accession>